<dbReference type="Proteomes" id="UP000290106">
    <property type="component" value="Unassembled WGS sequence"/>
</dbReference>
<dbReference type="InterPro" id="IPR003148">
    <property type="entry name" value="RCK_N"/>
</dbReference>
<feature type="domain" description="RCK C-terminal" evidence="2">
    <location>
        <begin position="135"/>
        <end position="219"/>
    </location>
</feature>
<dbReference type="PANTHER" id="PTHR43833">
    <property type="entry name" value="POTASSIUM CHANNEL PROTEIN 2-RELATED-RELATED"/>
    <property type="match status" value="1"/>
</dbReference>
<reference evidence="3 4" key="1">
    <citation type="submission" date="2019-01" db="EMBL/GenBank/DDBJ databases">
        <title>Blautia sp. nov. KGMB01111 isolated human feces.</title>
        <authorList>
            <person name="Park J.-E."/>
            <person name="Kim J.-S."/>
            <person name="Park S.-H."/>
        </authorList>
    </citation>
    <scope>NUCLEOTIDE SEQUENCE [LARGE SCALE GENOMIC DNA]</scope>
    <source>
        <strain evidence="3 4">KGMB01111</strain>
    </source>
</reference>
<proteinExistence type="predicted"/>
<dbReference type="InterPro" id="IPR006037">
    <property type="entry name" value="RCK_C"/>
</dbReference>
<dbReference type="RefSeq" id="WP_118635265.1">
    <property type="nucleotide sequence ID" value="NZ_SDKC01000001.1"/>
</dbReference>
<dbReference type="Pfam" id="PF02254">
    <property type="entry name" value="TrkA_N"/>
    <property type="match status" value="1"/>
</dbReference>
<feature type="domain" description="RCK N-terminal" evidence="1">
    <location>
        <begin position="2"/>
        <end position="119"/>
    </location>
</feature>
<dbReference type="OrthoDB" id="9776294at2"/>
<dbReference type="InterPro" id="IPR050721">
    <property type="entry name" value="Trk_Ktr_HKT_K-transport"/>
</dbReference>
<dbReference type="GO" id="GO:0008324">
    <property type="term" value="F:monoatomic cation transmembrane transporter activity"/>
    <property type="evidence" value="ECO:0007669"/>
    <property type="project" value="InterPro"/>
</dbReference>
<evidence type="ECO:0000313" key="4">
    <source>
        <dbReference type="Proteomes" id="UP000290106"/>
    </source>
</evidence>
<protein>
    <submittedName>
        <fullName evidence="3">TrkA family potassium uptake protein</fullName>
    </submittedName>
</protein>
<dbReference type="PROSITE" id="PS51201">
    <property type="entry name" value="RCK_N"/>
    <property type="match status" value="1"/>
</dbReference>
<sequence>MDKQYAVIGLGKFGYAVAQTLSQAGKQVLAVDKDQELVQEIADYVTYAARADVTDSRVFESLGISNMDVVIVGISEDMESSILATLQAKEAGVPLVIAKGMNQMHAKILKKIGADRVVMAEIETGIRLGKNLISGGFQDFFMLSDSFSMVELAVPDSWIDHNLEELNLRKKYEINVIAIKRGETICVSINPEENLCRGEILILAGENKALAKLMKKYKEGDI</sequence>
<dbReference type="GO" id="GO:0006813">
    <property type="term" value="P:potassium ion transport"/>
    <property type="evidence" value="ECO:0007669"/>
    <property type="project" value="InterPro"/>
</dbReference>
<name>A0A4Q1RHU5_9FIRM</name>
<dbReference type="PROSITE" id="PS51202">
    <property type="entry name" value="RCK_C"/>
    <property type="match status" value="1"/>
</dbReference>
<comment type="caution">
    <text evidence="3">The sequence shown here is derived from an EMBL/GenBank/DDBJ whole genome shotgun (WGS) entry which is preliminary data.</text>
</comment>
<dbReference type="Pfam" id="PF02080">
    <property type="entry name" value="TrkA_C"/>
    <property type="match status" value="1"/>
</dbReference>
<evidence type="ECO:0000259" key="1">
    <source>
        <dbReference type="PROSITE" id="PS51201"/>
    </source>
</evidence>
<dbReference type="EMBL" id="SDKC01000001">
    <property type="protein sequence ID" value="RXS75254.1"/>
    <property type="molecule type" value="Genomic_DNA"/>
</dbReference>
<evidence type="ECO:0000313" key="3">
    <source>
        <dbReference type="EMBL" id="RXS75254.1"/>
    </source>
</evidence>
<keyword evidence="4" id="KW-1185">Reference proteome</keyword>
<dbReference type="SUPFAM" id="SSF51735">
    <property type="entry name" value="NAD(P)-binding Rossmann-fold domains"/>
    <property type="match status" value="1"/>
</dbReference>
<evidence type="ECO:0000259" key="2">
    <source>
        <dbReference type="PROSITE" id="PS51202"/>
    </source>
</evidence>
<dbReference type="InterPro" id="IPR036721">
    <property type="entry name" value="RCK_C_sf"/>
</dbReference>
<dbReference type="InterPro" id="IPR036291">
    <property type="entry name" value="NAD(P)-bd_dom_sf"/>
</dbReference>
<organism evidence="3 4">
    <name type="scientific">Blautia faecicola</name>
    <dbReference type="NCBI Taxonomy" id="2509240"/>
    <lineage>
        <taxon>Bacteria</taxon>
        <taxon>Bacillati</taxon>
        <taxon>Bacillota</taxon>
        <taxon>Clostridia</taxon>
        <taxon>Lachnospirales</taxon>
        <taxon>Lachnospiraceae</taxon>
        <taxon>Blautia</taxon>
    </lineage>
</organism>
<dbReference type="Gene3D" id="3.40.50.720">
    <property type="entry name" value="NAD(P)-binding Rossmann-like Domain"/>
    <property type="match status" value="1"/>
</dbReference>
<dbReference type="PANTHER" id="PTHR43833:SF7">
    <property type="entry name" value="KTR SYSTEM POTASSIUM UPTAKE PROTEIN C"/>
    <property type="match status" value="1"/>
</dbReference>
<dbReference type="AlphaFoldDB" id="A0A4Q1RHU5"/>
<gene>
    <name evidence="3" type="ORF">ETP43_08510</name>
</gene>
<dbReference type="SUPFAM" id="SSF116726">
    <property type="entry name" value="TrkA C-terminal domain-like"/>
    <property type="match status" value="1"/>
</dbReference>
<dbReference type="Gene3D" id="3.30.70.1450">
    <property type="entry name" value="Regulator of K+ conductance, C-terminal domain"/>
    <property type="match status" value="1"/>
</dbReference>
<accession>A0A4Q1RHU5</accession>